<dbReference type="SUPFAM" id="SSF51735">
    <property type="entry name" value="NAD(P)-binding Rossmann-fold domains"/>
    <property type="match status" value="1"/>
</dbReference>
<proteinExistence type="predicted"/>
<evidence type="ECO:0000313" key="2">
    <source>
        <dbReference type="EMBL" id="PRX10206.1"/>
    </source>
</evidence>
<reference evidence="2 3" key="1">
    <citation type="submission" date="2018-03" db="EMBL/GenBank/DDBJ databases">
        <title>Genomic Encyclopedia of Archaeal and Bacterial Type Strains, Phase II (KMG-II): from individual species to whole genera.</title>
        <authorList>
            <person name="Goeker M."/>
        </authorList>
    </citation>
    <scope>NUCLEOTIDE SEQUENCE [LARGE SCALE GENOMIC DNA]</scope>
    <source>
        <strain evidence="2 3">DSM 43146</strain>
    </source>
</reference>
<dbReference type="CDD" id="cd08267">
    <property type="entry name" value="MDR1"/>
    <property type="match status" value="1"/>
</dbReference>
<dbReference type="InterPro" id="IPR020843">
    <property type="entry name" value="ER"/>
</dbReference>
<name>A0A2T0JRE7_9ACTN</name>
<dbReference type="Gene3D" id="3.90.180.10">
    <property type="entry name" value="Medium-chain alcohol dehydrogenases, catalytic domain"/>
    <property type="match status" value="1"/>
</dbReference>
<dbReference type="PANTHER" id="PTHR11695">
    <property type="entry name" value="ALCOHOL DEHYDROGENASE RELATED"/>
    <property type="match status" value="1"/>
</dbReference>
<dbReference type="Proteomes" id="UP000239415">
    <property type="component" value="Unassembled WGS sequence"/>
</dbReference>
<sequence length="325" mass="33472">MKALIQTGYGSPCRVAFEDVRQPVLSAGGLLVRVHAAGLNAADRLMLRGEPFAIRALAGGVRRPRSGFVVGRAFAGRVEAVADDVEDFAVGDEVLAESVGAVGELAVVPARLVARKPVGLTFIEAAALPLAGTTALQGLRGVQRGQRVLVTGASGGVGSFAVQLAAAEGAAVTAVCAGRNVAMMRSLGAERVIDYERTSDAEISVLWGKFDVILDLAGNYSIKALRGALAPGGVLLLSAGTGGRWLGPVRRMLGAMITGRRQVRAVTGRPDAADLSRLAGMVATGRIRPLIDDIYSFSEAAAALDRIDRGPVAGKIVIEVVGSAV</sequence>
<dbReference type="AlphaFoldDB" id="A0A2T0JRE7"/>
<dbReference type="OrthoDB" id="3727682at2"/>
<gene>
    <name evidence="2" type="ORF">CLV67_13491</name>
</gene>
<dbReference type="GO" id="GO:0016491">
    <property type="term" value="F:oxidoreductase activity"/>
    <property type="evidence" value="ECO:0007669"/>
    <property type="project" value="InterPro"/>
</dbReference>
<dbReference type="Pfam" id="PF13602">
    <property type="entry name" value="ADH_zinc_N_2"/>
    <property type="match status" value="1"/>
</dbReference>
<dbReference type="Pfam" id="PF08240">
    <property type="entry name" value="ADH_N"/>
    <property type="match status" value="1"/>
</dbReference>
<dbReference type="SUPFAM" id="SSF50129">
    <property type="entry name" value="GroES-like"/>
    <property type="match status" value="1"/>
</dbReference>
<dbReference type="InterPro" id="IPR011032">
    <property type="entry name" value="GroES-like_sf"/>
</dbReference>
<dbReference type="Gene3D" id="3.40.50.720">
    <property type="entry name" value="NAD(P)-binding Rossmann-like Domain"/>
    <property type="match status" value="1"/>
</dbReference>
<organism evidence="2 3">
    <name type="scientific">Actinoplanes italicus</name>
    <dbReference type="NCBI Taxonomy" id="113567"/>
    <lineage>
        <taxon>Bacteria</taxon>
        <taxon>Bacillati</taxon>
        <taxon>Actinomycetota</taxon>
        <taxon>Actinomycetes</taxon>
        <taxon>Micromonosporales</taxon>
        <taxon>Micromonosporaceae</taxon>
        <taxon>Actinoplanes</taxon>
    </lineage>
</organism>
<dbReference type="SMART" id="SM00829">
    <property type="entry name" value="PKS_ER"/>
    <property type="match status" value="1"/>
</dbReference>
<dbReference type="EMBL" id="PVMZ01000034">
    <property type="protein sequence ID" value="PRX10206.1"/>
    <property type="molecule type" value="Genomic_DNA"/>
</dbReference>
<dbReference type="PANTHER" id="PTHR11695:SF648">
    <property type="entry name" value="ZINC-BINDING OXIDOREDUCTASE"/>
    <property type="match status" value="1"/>
</dbReference>
<accession>A0A2T0JRE7</accession>
<keyword evidence="3" id="KW-1185">Reference proteome</keyword>
<evidence type="ECO:0000259" key="1">
    <source>
        <dbReference type="SMART" id="SM00829"/>
    </source>
</evidence>
<dbReference type="InterPro" id="IPR013154">
    <property type="entry name" value="ADH-like_N"/>
</dbReference>
<protein>
    <submittedName>
        <fullName evidence="2">NADPH:quinone reductase-like Zn-dependent oxidoreductase</fullName>
    </submittedName>
</protein>
<dbReference type="InterPro" id="IPR050700">
    <property type="entry name" value="YIM1/Zinc_Alcohol_DH_Fams"/>
</dbReference>
<evidence type="ECO:0000313" key="3">
    <source>
        <dbReference type="Proteomes" id="UP000239415"/>
    </source>
</evidence>
<comment type="caution">
    <text evidence="2">The sequence shown here is derived from an EMBL/GenBank/DDBJ whole genome shotgun (WGS) entry which is preliminary data.</text>
</comment>
<feature type="domain" description="Enoyl reductase (ER)" evidence="1">
    <location>
        <begin position="10"/>
        <end position="318"/>
    </location>
</feature>
<dbReference type="InterPro" id="IPR036291">
    <property type="entry name" value="NAD(P)-bd_dom_sf"/>
</dbReference>